<gene>
    <name evidence="2" type="ORF">AFCDBAGC_1847</name>
</gene>
<dbReference type="RefSeq" id="WP_238272037.1">
    <property type="nucleotide sequence ID" value="NZ_BPQG01000026.1"/>
</dbReference>
<comment type="caution">
    <text evidence="2">The sequence shown here is derived from an EMBL/GenBank/DDBJ whole genome shotgun (WGS) entry which is preliminary data.</text>
</comment>
<proteinExistence type="predicted"/>
<dbReference type="EMBL" id="BPQG01000026">
    <property type="protein sequence ID" value="GJD43985.1"/>
    <property type="molecule type" value="Genomic_DNA"/>
</dbReference>
<name>A0ABQ4QGI4_9HYPH</name>
<evidence type="ECO:0000313" key="3">
    <source>
        <dbReference type="Proteomes" id="UP001055117"/>
    </source>
</evidence>
<evidence type="ECO:0000256" key="1">
    <source>
        <dbReference type="SAM" id="MobiDB-lite"/>
    </source>
</evidence>
<evidence type="ECO:0000313" key="2">
    <source>
        <dbReference type="EMBL" id="GJD43985.1"/>
    </source>
</evidence>
<protein>
    <submittedName>
        <fullName evidence="2">Uncharacterized protein</fullName>
    </submittedName>
</protein>
<feature type="region of interest" description="Disordered" evidence="1">
    <location>
        <begin position="69"/>
        <end position="93"/>
    </location>
</feature>
<accession>A0ABQ4QGI4</accession>
<reference evidence="2 3" key="1">
    <citation type="journal article" date="2021" name="Front. Microbiol.">
        <title>Comprehensive Comparative Genomics and Phenotyping of Methylobacterium Species.</title>
        <authorList>
            <person name="Alessa O."/>
            <person name="Ogura Y."/>
            <person name="Fujitani Y."/>
            <person name="Takami H."/>
            <person name="Hayashi T."/>
            <person name="Sahin N."/>
            <person name="Tani A."/>
        </authorList>
    </citation>
    <scope>NUCLEOTIDE SEQUENCE [LARGE SCALE GENOMIC DNA]</scope>
    <source>
        <strain evidence="2 3">DSM 23679</strain>
    </source>
</reference>
<sequence length="156" mass="17629">MTSAPAIPEKVRRIVPTLGSPVDGEALGACRAIGRVLQGEGLSYHDLAAAIPVRTEIPVLSRTPPEWDTARWRSASTRPAPDYRPSRRKASVFTPTQSAIHRRMALFCRNADRGRLSDRERAFVSEISASRRELTVRQYDWLSTITDRLDMEDRRQ</sequence>
<keyword evidence="3" id="KW-1185">Reference proteome</keyword>
<dbReference type="Proteomes" id="UP001055117">
    <property type="component" value="Unassembled WGS sequence"/>
</dbReference>
<organism evidence="2 3">
    <name type="scientific">Methylobacterium cerastii</name>
    <dbReference type="NCBI Taxonomy" id="932741"/>
    <lineage>
        <taxon>Bacteria</taxon>
        <taxon>Pseudomonadati</taxon>
        <taxon>Pseudomonadota</taxon>
        <taxon>Alphaproteobacteria</taxon>
        <taxon>Hyphomicrobiales</taxon>
        <taxon>Methylobacteriaceae</taxon>
        <taxon>Methylobacterium</taxon>
    </lineage>
</organism>